<comment type="pathway">
    <text evidence="2 12">Amino-acid biosynthesis; L-serine biosynthesis; L-serine from 3-phospho-D-glycerate: step 2/3.</text>
</comment>
<dbReference type="Proteomes" id="UP000076420">
    <property type="component" value="Unassembled WGS sequence"/>
</dbReference>
<dbReference type="OrthoDB" id="1703350at2759"/>
<keyword evidence="5 12" id="KW-0028">Amino-acid biosynthesis</keyword>
<dbReference type="HAMAP" id="MF_00160">
    <property type="entry name" value="SerC_aminotrans_5"/>
    <property type="match status" value="1"/>
</dbReference>
<evidence type="ECO:0000256" key="8">
    <source>
        <dbReference type="ARBA" id="ARBA00023299"/>
    </source>
</evidence>
<evidence type="ECO:0000256" key="9">
    <source>
        <dbReference type="ARBA" id="ARBA00047630"/>
    </source>
</evidence>
<dbReference type="SUPFAM" id="SSF53383">
    <property type="entry name" value="PLP-dependent transferases"/>
    <property type="match status" value="1"/>
</dbReference>
<dbReference type="NCBIfam" id="TIGR01364">
    <property type="entry name" value="serC_1"/>
    <property type="match status" value="1"/>
</dbReference>
<organism evidence="14 15">
    <name type="scientific">Biomphalaria glabrata</name>
    <name type="common">Bloodfluke planorb</name>
    <name type="synonym">Freshwater snail</name>
    <dbReference type="NCBI Taxonomy" id="6526"/>
    <lineage>
        <taxon>Eukaryota</taxon>
        <taxon>Metazoa</taxon>
        <taxon>Spiralia</taxon>
        <taxon>Lophotrochozoa</taxon>
        <taxon>Mollusca</taxon>
        <taxon>Gastropoda</taxon>
        <taxon>Heterobranchia</taxon>
        <taxon>Euthyneura</taxon>
        <taxon>Panpulmonata</taxon>
        <taxon>Hygrophila</taxon>
        <taxon>Lymnaeoidea</taxon>
        <taxon>Planorbidae</taxon>
        <taxon>Biomphalaria</taxon>
    </lineage>
</organism>
<dbReference type="PANTHER" id="PTHR43247">
    <property type="entry name" value="PHOSPHOSERINE AMINOTRANSFERASE"/>
    <property type="match status" value="1"/>
</dbReference>
<evidence type="ECO:0000256" key="11">
    <source>
        <dbReference type="RuleBase" id="RU004504"/>
    </source>
</evidence>
<evidence type="ECO:0000256" key="2">
    <source>
        <dbReference type="ARBA" id="ARBA00005099"/>
    </source>
</evidence>
<dbReference type="InterPro" id="IPR015421">
    <property type="entry name" value="PyrdxlP-dep_Trfase_major"/>
</dbReference>
<dbReference type="GO" id="GO:0030170">
    <property type="term" value="F:pyridoxal phosphate binding"/>
    <property type="evidence" value="ECO:0007669"/>
    <property type="project" value="TreeGrafter"/>
</dbReference>
<dbReference type="KEGG" id="bgt:106073271"/>
<dbReference type="InterPro" id="IPR020578">
    <property type="entry name" value="Aminotrans_V_PyrdxlP_BS"/>
</dbReference>
<comment type="similarity">
    <text evidence="3">Belongs to the class-V pyridoxal-phosphate-dependent aminotransferase family. SerC subfamily.</text>
</comment>
<dbReference type="GO" id="GO:0005737">
    <property type="term" value="C:cytoplasm"/>
    <property type="evidence" value="ECO:0007669"/>
    <property type="project" value="TreeGrafter"/>
</dbReference>
<evidence type="ECO:0000256" key="4">
    <source>
        <dbReference type="ARBA" id="ARBA00022576"/>
    </source>
</evidence>
<dbReference type="InterPro" id="IPR015422">
    <property type="entry name" value="PyrdxlP-dep_Trfase_small"/>
</dbReference>
<dbReference type="VEuPathDB" id="VectorBase:BGLB020826"/>
<evidence type="ECO:0000256" key="5">
    <source>
        <dbReference type="ARBA" id="ARBA00022605"/>
    </source>
</evidence>
<dbReference type="AlphaFoldDB" id="A0A2C9KKW1"/>
<evidence type="ECO:0000313" key="15">
    <source>
        <dbReference type="Proteomes" id="UP000076420"/>
    </source>
</evidence>
<dbReference type="GO" id="GO:0006564">
    <property type="term" value="P:L-serine biosynthetic process"/>
    <property type="evidence" value="ECO:0007669"/>
    <property type="project" value="UniProtKB-KW"/>
</dbReference>
<gene>
    <name evidence="14" type="primary">106073271</name>
</gene>
<dbReference type="EnsemblMetazoa" id="BGLB020826-RA">
    <property type="protein sequence ID" value="BGLB020826-PA"/>
    <property type="gene ID" value="BGLB020826"/>
</dbReference>
<dbReference type="PANTHER" id="PTHR43247:SF1">
    <property type="entry name" value="PHOSPHOSERINE AMINOTRANSFERASE"/>
    <property type="match status" value="1"/>
</dbReference>
<evidence type="ECO:0000256" key="12">
    <source>
        <dbReference type="RuleBase" id="RU004505"/>
    </source>
</evidence>
<dbReference type="CDD" id="cd00611">
    <property type="entry name" value="PSAT_like"/>
    <property type="match status" value="1"/>
</dbReference>
<evidence type="ECO:0000256" key="1">
    <source>
        <dbReference type="ARBA" id="ARBA00001933"/>
    </source>
</evidence>
<evidence type="ECO:0000256" key="10">
    <source>
        <dbReference type="ARBA" id="ARBA00049007"/>
    </source>
</evidence>
<accession>A0A2C9KKW1</accession>
<keyword evidence="6 12" id="KW-0808">Transferase</keyword>
<evidence type="ECO:0000259" key="13">
    <source>
        <dbReference type="Pfam" id="PF00266"/>
    </source>
</evidence>
<sequence>MGDIRSNGKAKFVINFSAGPAKLPAAVLAHAQKEMLDHKDSGVSVMELSHRSSEFIKILHAAEEKLRHLLTIPDNYKVLFLQGGGTGQFSAVPLNLMQLKPGHSADYIITGSWSAKAAQEAEKYGTVNLVIPKPKKYTSIPDRSTWTLNPDASYFYYCANETIDGVEFQYIPETNGVPIVCDMSSNILTRHLDISKFGLIFAGAQKNIGPAGVTLVIIREDLIGFAMKVCPVIFDYKVQAGNNSLYNTPPTYGIYMMGLVFDWIEEVGGVHKMEENAIKKSGLVYDLIDHSEGFYNCPLDLDCRSRMNIPIRIGFHGAHDVLEKKFSDESTSNGYLQLKGHRSVGGIRVSLYNAVTVEETEHLVEFMKGFMSRNRQLMVSH</sequence>
<comment type="catalytic activity">
    <reaction evidence="9">
        <text>4-(phosphooxy)-L-threonine + 2-oxoglutarate = (R)-3-hydroxy-2-oxo-4-phosphooxybutanoate + L-glutamate</text>
        <dbReference type="Rhea" id="RHEA:16573"/>
        <dbReference type="ChEBI" id="CHEBI:16810"/>
        <dbReference type="ChEBI" id="CHEBI:29985"/>
        <dbReference type="ChEBI" id="CHEBI:58452"/>
        <dbReference type="ChEBI" id="CHEBI:58538"/>
        <dbReference type="EC" id="2.6.1.52"/>
    </reaction>
</comment>
<dbReference type="Pfam" id="PF00266">
    <property type="entry name" value="Aminotran_5"/>
    <property type="match status" value="1"/>
</dbReference>
<dbReference type="FunFam" id="3.90.1150.10:FF:000006">
    <property type="entry name" value="Phosphoserine aminotransferase"/>
    <property type="match status" value="1"/>
</dbReference>
<dbReference type="Gene3D" id="3.40.640.10">
    <property type="entry name" value="Type I PLP-dependent aspartate aminotransferase-like (Major domain)"/>
    <property type="match status" value="1"/>
</dbReference>
<proteinExistence type="inferred from homology"/>
<keyword evidence="4 12" id="KW-0032">Aminotransferase</keyword>
<dbReference type="FunFam" id="3.40.640.10:FF:000010">
    <property type="entry name" value="Phosphoserine aminotransferase"/>
    <property type="match status" value="1"/>
</dbReference>
<evidence type="ECO:0000256" key="3">
    <source>
        <dbReference type="ARBA" id="ARBA00006904"/>
    </source>
</evidence>
<dbReference type="UniPathway" id="UPA00244">
    <property type="reaction ID" value="UER00311"/>
</dbReference>
<feature type="domain" description="Aminotransferase class V" evidence="13">
    <location>
        <begin position="14"/>
        <end position="363"/>
    </location>
</feature>
<dbReference type="Gene3D" id="3.90.1150.10">
    <property type="entry name" value="Aspartate Aminotransferase, domain 1"/>
    <property type="match status" value="1"/>
</dbReference>
<keyword evidence="8 12" id="KW-0718">Serine biosynthesis</keyword>
<comment type="cofactor">
    <cofactor evidence="1 11">
        <name>pyridoxal 5'-phosphate</name>
        <dbReference type="ChEBI" id="CHEBI:597326"/>
    </cofactor>
</comment>
<reference evidence="14" key="1">
    <citation type="submission" date="2020-05" db="UniProtKB">
        <authorList>
            <consortium name="EnsemblMetazoa"/>
        </authorList>
    </citation>
    <scope>IDENTIFICATION</scope>
    <source>
        <strain evidence="14">BB02</strain>
    </source>
</reference>
<dbReference type="InterPro" id="IPR000192">
    <property type="entry name" value="Aminotrans_V_dom"/>
</dbReference>
<keyword evidence="7" id="KW-0663">Pyridoxal phosphate</keyword>
<name>A0A2C9KKW1_BIOGL</name>
<dbReference type="UniPathway" id="UPA00135">
    <property type="reaction ID" value="UER00197"/>
</dbReference>
<dbReference type="InterPro" id="IPR015424">
    <property type="entry name" value="PyrdxlP-dep_Trfase"/>
</dbReference>
<dbReference type="NCBIfam" id="NF003764">
    <property type="entry name" value="PRK05355.1"/>
    <property type="match status" value="1"/>
</dbReference>
<dbReference type="PROSITE" id="PS00595">
    <property type="entry name" value="AA_TRANSFER_CLASS_5"/>
    <property type="match status" value="1"/>
</dbReference>
<comment type="catalytic activity">
    <reaction evidence="10 12">
        <text>O-phospho-L-serine + 2-oxoglutarate = 3-phosphooxypyruvate + L-glutamate</text>
        <dbReference type="Rhea" id="RHEA:14329"/>
        <dbReference type="ChEBI" id="CHEBI:16810"/>
        <dbReference type="ChEBI" id="CHEBI:18110"/>
        <dbReference type="ChEBI" id="CHEBI:29985"/>
        <dbReference type="ChEBI" id="CHEBI:57524"/>
        <dbReference type="EC" id="2.6.1.52"/>
    </reaction>
</comment>
<dbReference type="EC" id="2.6.1.52" evidence="12"/>
<evidence type="ECO:0000313" key="14">
    <source>
        <dbReference type="EnsemblMetazoa" id="BGLB020826-PA"/>
    </source>
</evidence>
<evidence type="ECO:0000256" key="7">
    <source>
        <dbReference type="ARBA" id="ARBA00022898"/>
    </source>
</evidence>
<dbReference type="PIRSF" id="PIRSF000525">
    <property type="entry name" value="SerC"/>
    <property type="match status" value="1"/>
</dbReference>
<protein>
    <recommendedName>
        <fullName evidence="12">Phosphoserine aminotransferase</fullName>
        <ecNumber evidence="12">2.6.1.52</ecNumber>
    </recommendedName>
</protein>
<dbReference type="GO" id="GO:0004648">
    <property type="term" value="F:O-phospho-L-serine:2-oxoglutarate aminotransferase activity"/>
    <property type="evidence" value="ECO:0007669"/>
    <property type="project" value="UniProtKB-EC"/>
</dbReference>
<dbReference type="VEuPathDB" id="VectorBase:BGLAX_034277"/>
<dbReference type="STRING" id="6526.A0A2C9KKW1"/>
<dbReference type="InterPro" id="IPR022278">
    <property type="entry name" value="Pser_aminoTfrase"/>
</dbReference>
<evidence type="ECO:0000256" key="6">
    <source>
        <dbReference type="ARBA" id="ARBA00022679"/>
    </source>
</evidence>